<organism evidence="4 5">
    <name type="scientific">Thermodesulfobacterium commune</name>
    <dbReference type="NCBI Taxonomy" id="1741"/>
    <lineage>
        <taxon>Bacteria</taxon>
        <taxon>Pseudomonadati</taxon>
        <taxon>Thermodesulfobacteriota</taxon>
        <taxon>Thermodesulfobacteria</taxon>
        <taxon>Thermodesulfobacteriales</taxon>
        <taxon>Thermodesulfobacteriaceae</taxon>
        <taxon>Thermodesulfobacterium</taxon>
    </lineage>
</organism>
<gene>
    <name evidence="1" type="primary">rex</name>
    <name evidence="4" type="ORF">DCE01_00535</name>
</gene>
<dbReference type="InterPro" id="IPR009718">
    <property type="entry name" value="Rex_DNA-bd_C_dom"/>
</dbReference>
<comment type="function">
    <text evidence="1">Modulates transcription in response to changes in cellular NADH/NAD(+) redox state.</text>
</comment>
<protein>
    <recommendedName>
        <fullName evidence="1">Redox-sensing transcriptional repressor Rex</fullName>
    </recommendedName>
</protein>
<dbReference type="RefSeq" id="WP_038060418.1">
    <property type="nucleotide sequence ID" value="NZ_DAINLL010000013.1"/>
</dbReference>
<dbReference type="EMBL" id="DLVE01000006">
    <property type="protein sequence ID" value="HAA83271.1"/>
    <property type="molecule type" value="Genomic_DNA"/>
</dbReference>
<comment type="similarity">
    <text evidence="1">Belongs to the transcriptional regulatory Rex family.</text>
</comment>
<reference evidence="4 5" key="1">
    <citation type="journal article" date="2018" name="Nat. Biotechnol.">
        <title>A standardized bacterial taxonomy based on genome phylogeny substantially revises the tree of life.</title>
        <authorList>
            <person name="Parks D.H."/>
            <person name="Chuvochina M."/>
            <person name="Waite D.W."/>
            <person name="Rinke C."/>
            <person name="Skarshewski A."/>
            <person name="Chaumeil P.A."/>
            <person name="Hugenholtz P."/>
        </authorList>
    </citation>
    <scope>NUCLEOTIDE SEQUENCE [LARGE SCALE GENOMIC DNA]</scope>
    <source>
        <strain evidence="4">UBA12529</strain>
    </source>
</reference>
<keyword evidence="1" id="KW-0520">NAD</keyword>
<dbReference type="Pfam" id="PF02629">
    <property type="entry name" value="CoA_binding"/>
    <property type="match status" value="1"/>
</dbReference>
<keyword evidence="1" id="KW-0963">Cytoplasm</keyword>
<evidence type="ECO:0000256" key="1">
    <source>
        <dbReference type="HAMAP-Rule" id="MF_01131"/>
    </source>
</evidence>
<feature type="DNA-binding region" description="H-T-H motif" evidence="1">
    <location>
        <begin position="16"/>
        <end position="55"/>
    </location>
</feature>
<comment type="caution">
    <text evidence="4">The sequence shown here is derived from an EMBL/GenBank/DDBJ whole genome shotgun (WGS) entry which is preliminary data.</text>
</comment>
<dbReference type="GO" id="GO:0051775">
    <property type="term" value="P:response to redox state"/>
    <property type="evidence" value="ECO:0007669"/>
    <property type="project" value="InterPro"/>
</dbReference>
<comment type="caution">
    <text evidence="1">Lacks conserved residue(s) required for the propagation of feature annotation.</text>
</comment>
<dbReference type="GO" id="GO:0045892">
    <property type="term" value="P:negative regulation of DNA-templated transcription"/>
    <property type="evidence" value="ECO:0007669"/>
    <property type="project" value="InterPro"/>
</dbReference>
<dbReference type="AlphaFoldDB" id="A0A117LC21"/>
<comment type="subcellular location">
    <subcellularLocation>
        <location evidence="1">Cytoplasm</location>
    </subcellularLocation>
</comment>
<dbReference type="GO" id="GO:0005737">
    <property type="term" value="C:cytoplasm"/>
    <property type="evidence" value="ECO:0007669"/>
    <property type="project" value="UniProtKB-SubCell"/>
</dbReference>
<dbReference type="PANTHER" id="PTHR35786:SF1">
    <property type="entry name" value="REDOX-SENSING TRANSCRIPTIONAL REPRESSOR REX 1"/>
    <property type="match status" value="1"/>
</dbReference>
<dbReference type="InterPro" id="IPR036390">
    <property type="entry name" value="WH_DNA-bd_sf"/>
</dbReference>
<feature type="domain" description="Rex DNA-binding C-terminal" evidence="3">
    <location>
        <begin position="6"/>
        <end position="53"/>
    </location>
</feature>
<evidence type="ECO:0000259" key="3">
    <source>
        <dbReference type="Pfam" id="PF06971"/>
    </source>
</evidence>
<accession>A0A117LC21</accession>
<dbReference type="Pfam" id="PF06971">
    <property type="entry name" value="Put_DNA-bind_N"/>
    <property type="match status" value="1"/>
</dbReference>
<dbReference type="HAMAP" id="MF_01131">
    <property type="entry name" value="Rex"/>
    <property type="match status" value="1"/>
</dbReference>
<name>A0A117LC21_9BACT</name>
<keyword evidence="1" id="KW-0238">DNA-binding</keyword>
<dbReference type="PANTHER" id="PTHR35786">
    <property type="entry name" value="REDOX-SENSING TRANSCRIPTIONAL REPRESSOR REX"/>
    <property type="match status" value="1"/>
</dbReference>
<dbReference type="InterPro" id="IPR036388">
    <property type="entry name" value="WH-like_DNA-bd_sf"/>
</dbReference>
<sequence>MKIKDLPENTLERLIFYLKILENLEDKGIGSLSSEELAELAGVTSAQLRKDLNFLGSLGTKGVGYNVKTLKFNLKKFLGLSQEWNLILGGISPLGIFLLENKELQKEGFYFMAAFDIREEHIGRIYNGISVYNLEQVSYVFKAIKVDIGVITAEENAEVYIKTFLDHGLKAILNLTKIPFFSRNDSVRIENLSFSLGLTKLSYFLSR</sequence>
<dbReference type="Gene3D" id="3.40.50.720">
    <property type="entry name" value="NAD(P)-binding Rossmann-like Domain"/>
    <property type="match status" value="1"/>
</dbReference>
<proteinExistence type="inferred from homology"/>
<dbReference type="Proteomes" id="UP000257240">
    <property type="component" value="Unassembled WGS sequence"/>
</dbReference>
<dbReference type="InterPro" id="IPR003781">
    <property type="entry name" value="CoA-bd"/>
</dbReference>
<keyword evidence="1" id="KW-0804">Transcription</keyword>
<dbReference type="Gene3D" id="1.10.10.10">
    <property type="entry name" value="Winged helix-like DNA-binding domain superfamily/Winged helix DNA-binding domain"/>
    <property type="match status" value="1"/>
</dbReference>
<dbReference type="NCBIfam" id="NF003995">
    <property type="entry name" value="PRK05472.2-4"/>
    <property type="match status" value="1"/>
</dbReference>
<evidence type="ECO:0000313" key="4">
    <source>
        <dbReference type="EMBL" id="HAA83271.1"/>
    </source>
</evidence>
<dbReference type="GO" id="GO:0003677">
    <property type="term" value="F:DNA binding"/>
    <property type="evidence" value="ECO:0007669"/>
    <property type="project" value="UniProtKB-UniRule"/>
</dbReference>
<comment type="subunit">
    <text evidence="1">Homodimer.</text>
</comment>
<keyword evidence="1" id="KW-0805">Transcription regulation</keyword>
<keyword evidence="1" id="KW-0678">Repressor</keyword>
<feature type="domain" description="CoA-binding" evidence="2">
    <location>
        <begin position="82"/>
        <end position="177"/>
    </location>
</feature>
<dbReference type="InterPro" id="IPR022876">
    <property type="entry name" value="Tscrpt_rep_Rex"/>
</dbReference>
<evidence type="ECO:0000313" key="5">
    <source>
        <dbReference type="Proteomes" id="UP000257240"/>
    </source>
</evidence>
<evidence type="ECO:0000259" key="2">
    <source>
        <dbReference type="Pfam" id="PF02629"/>
    </source>
</evidence>
<dbReference type="SUPFAM" id="SSF46785">
    <property type="entry name" value="Winged helix' DNA-binding domain"/>
    <property type="match status" value="1"/>
</dbReference>
<dbReference type="NCBIfam" id="NF003994">
    <property type="entry name" value="PRK05472.2-3"/>
    <property type="match status" value="1"/>
</dbReference>
<dbReference type="GO" id="GO:0003700">
    <property type="term" value="F:DNA-binding transcription factor activity"/>
    <property type="evidence" value="ECO:0007669"/>
    <property type="project" value="UniProtKB-UniRule"/>
</dbReference>